<evidence type="ECO:0000313" key="2">
    <source>
        <dbReference type="Proteomes" id="UP000814033"/>
    </source>
</evidence>
<feature type="non-terminal residue" evidence="1">
    <location>
        <position position="255"/>
    </location>
</feature>
<proteinExistence type="predicted"/>
<evidence type="ECO:0000313" key="1">
    <source>
        <dbReference type="EMBL" id="KAI0038255.1"/>
    </source>
</evidence>
<organism evidence="1 2">
    <name type="scientific">Auriscalpium vulgare</name>
    <dbReference type="NCBI Taxonomy" id="40419"/>
    <lineage>
        <taxon>Eukaryota</taxon>
        <taxon>Fungi</taxon>
        <taxon>Dikarya</taxon>
        <taxon>Basidiomycota</taxon>
        <taxon>Agaricomycotina</taxon>
        <taxon>Agaricomycetes</taxon>
        <taxon>Russulales</taxon>
        <taxon>Auriscalpiaceae</taxon>
        <taxon>Auriscalpium</taxon>
    </lineage>
</organism>
<name>A0ACB8R2W1_9AGAM</name>
<reference evidence="1" key="2">
    <citation type="journal article" date="2022" name="New Phytol.">
        <title>Evolutionary transition to the ectomycorrhizal habit in the genomes of a hyperdiverse lineage of mushroom-forming fungi.</title>
        <authorList>
            <person name="Looney B."/>
            <person name="Miyauchi S."/>
            <person name="Morin E."/>
            <person name="Drula E."/>
            <person name="Courty P.E."/>
            <person name="Kohler A."/>
            <person name="Kuo A."/>
            <person name="LaButti K."/>
            <person name="Pangilinan J."/>
            <person name="Lipzen A."/>
            <person name="Riley R."/>
            <person name="Andreopoulos W."/>
            <person name="He G."/>
            <person name="Johnson J."/>
            <person name="Nolan M."/>
            <person name="Tritt A."/>
            <person name="Barry K.W."/>
            <person name="Grigoriev I.V."/>
            <person name="Nagy L.G."/>
            <person name="Hibbett D."/>
            <person name="Henrissat B."/>
            <person name="Matheny P.B."/>
            <person name="Labbe J."/>
            <person name="Martin F.M."/>
        </authorList>
    </citation>
    <scope>NUCLEOTIDE SEQUENCE</scope>
    <source>
        <strain evidence="1">FP105234-sp</strain>
    </source>
</reference>
<sequence>MDALVLDAFARADVADADGSDSAAEGARPSDSSRELLDPPAQPPEPQVSEEQKALDADVLSASRRHNMVRRNRLRQQARISSRMVVYKIRMKLVAKYSKPKKITVRLVAERLPHSRGGWVGLRDHGIPLVTKVTLARLSRLGFRYYAWNGRVHHAIVDHKGRIIGSLAGRPVGDDTWDDDCVSAYDDLNDGLQQLKLTPDQTYHRRGNYPALSMGISYGGGQTEPAQLLLNENNKPIAKKLRAGRGVRRISGFMN</sequence>
<dbReference type="EMBL" id="MU276550">
    <property type="protein sequence ID" value="KAI0038255.1"/>
    <property type="molecule type" value="Genomic_DNA"/>
</dbReference>
<gene>
    <name evidence="1" type="ORF">FA95DRAFT_1578318</name>
</gene>
<comment type="caution">
    <text evidence="1">The sequence shown here is derived from an EMBL/GenBank/DDBJ whole genome shotgun (WGS) entry which is preliminary data.</text>
</comment>
<dbReference type="Proteomes" id="UP000814033">
    <property type="component" value="Unassembled WGS sequence"/>
</dbReference>
<reference evidence="1" key="1">
    <citation type="submission" date="2021-02" db="EMBL/GenBank/DDBJ databases">
        <authorList>
            <consortium name="DOE Joint Genome Institute"/>
            <person name="Ahrendt S."/>
            <person name="Looney B.P."/>
            <person name="Miyauchi S."/>
            <person name="Morin E."/>
            <person name="Drula E."/>
            <person name="Courty P.E."/>
            <person name="Chicoki N."/>
            <person name="Fauchery L."/>
            <person name="Kohler A."/>
            <person name="Kuo A."/>
            <person name="Labutti K."/>
            <person name="Pangilinan J."/>
            <person name="Lipzen A."/>
            <person name="Riley R."/>
            <person name="Andreopoulos W."/>
            <person name="He G."/>
            <person name="Johnson J."/>
            <person name="Barry K.W."/>
            <person name="Grigoriev I.V."/>
            <person name="Nagy L."/>
            <person name="Hibbett D."/>
            <person name="Henrissat B."/>
            <person name="Matheny P.B."/>
            <person name="Labbe J."/>
            <person name="Martin F."/>
        </authorList>
    </citation>
    <scope>NUCLEOTIDE SEQUENCE</scope>
    <source>
        <strain evidence="1">FP105234-sp</strain>
    </source>
</reference>
<keyword evidence="2" id="KW-1185">Reference proteome</keyword>
<protein>
    <submittedName>
        <fullName evidence="1">Uncharacterized protein</fullName>
    </submittedName>
</protein>
<accession>A0ACB8R2W1</accession>